<name>A0AAD8H2Q0_9APIA</name>
<dbReference type="EMBL" id="JAUIZM010000010">
    <property type="protein sequence ID" value="KAK1359304.1"/>
    <property type="molecule type" value="Genomic_DNA"/>
</dbReference>
<reference evidence="1" key="1">
    <citation type="submission" date="2023-02" db="EMBL/GenBank/DDBJ databases">
        <title>Genome of toxic invasive species Heracleum sosnowskyi carries increased number of genes despite the absence of recent whole-genome duplications.</title>
        <authorList>
            <person name="Schelkunov M."/>
            <person name="Shtratnikova V."/>
            <person name="Makarenko M."/>
            <person name="Klepikova A."/>
            <person name="Omelchenko D."/>
            <person name="Novikova G."/>
            <person name="Obukhova E."/>
            <person name="Bogdanov V."/>
            <person name="Penin A."/>
            <person name="Logacheva M."/>
        </authorList>
    </citation>
    <scope>NUCLEOTIDE SEQUENCE</scope>
    <source>
        <strain evidence="1">Hsosn_3</strain>
        <tissue evidence="1">Leaf</tissue>
    </source>
</reference>
<proteinExistence type="predicted"/>
<evidence type="ECO:0000313" key="1">
    <source>
        <dbReference type="EMBL" id="KAK1359304.1"/>
    </source>
</evidence>
<evidence type="ECO:0000313" key="2">
    <source>
        <dbReference type="Proteomes" id="UP001237642"/>
    </source>
</evidence>
<protein>
    <submittedName>
        <fullName evidence="1">Uncharacterized protein</fullName>
    </submittedName>
</protein>
<sequence length="134" mass="15486">MQEGKGKKREHWLPFFLKKGSEEPLFSEGGECSGLRWLYMEQLARTRRVSNEVLHFLNLAPPTEPTFFMQSSFDPVVPHYLQTMLIQLNKLLVRGLVMFTNVKELKQMLQSVEEADDMIGEHVYDDKAIGAIEV</sequence>
<accession>A0AAD8H2Q0</accession>
<gene>
    <name evidence="1" type="ORF">POM88_043778</name>
</gene>
<keyword evidence="2" id="KW-1185">Reference proteome</keyword>
<comment type="caution">
    <text evidence="1">The sequence shown here is derived from an EMBL/GenBank/DDBJ whole genome shotgun (WGS) entry which is preliminary data.</text>
</comment>
<dbReference type="AlphaFoldDB" id="A0AAD8H2Q0"/>
<reference evidence="1" key="2">
    <citation type="submission" date="2023-05" db="EMBL/GenBank/DDBJ databases">
        <authorList>
            <person name="Schelkunov M.I."/>
        </authorList>
    </citation>
    <scope>NUCLEOTIDE SEQUENCE</scope>
    <source>
        <strain evidence="1">Hsosn_3</strain>
        <tissue evidence="1">Leaf</tissue>
    </source>
</reference>
<dbReference type="Proteomes" id="UP001237642">
    <property type="component" value="Unassembled WGS sequence"/>
</dbReference>
<organism evidence="1 2">
    <name type="scientific">Heracleum sosnowskyi</name>
    <dbReference type="NCBI Taxonomy" id="360622"/>
    <lineage>
        <taxon>Eukaryota</taxon>
        <taxon>Viridiplantae</taxon>
        <taxon>Streptophyta</taxon>
        <taxon>Embryophyta</taxon>
        <taxon>Tracheophyta</taxon>
        <taxon>Spermatophyta</taxon>
        <taxon>Magnoliopsida</taxon>
        <taxon>eudicotyledons</taxon>
        <taxon>Gunneridae</taxon>
        <taxon>Pentapetalae</taxon>
        <taxon>asterids</taxon>
        <taxon>campanulids</taxon>
        <taxon>Apiales</taxon>
        <taxon>Apiaceae</taxon>
        <taxon>Apioideae</taxon>
        <taxon>apioid superclade</taxon>
        <taxon>Tordylieae</taxon>
        <taxon>Tordyliinae</taxon>
        <taxon>Heracleum</taxon>
    </lineage>
</organism>